<protein>
    <submittedName>
        <fullName evidence="1">Uncharacterized protein</fullName>
    </submittedName>
</protein>
<accession>A0A0A2V504</accession>
<name>A0A0A2V504_PARBA</name>
<dbReference type="Proteomes" id="UP000002059">
    <property type="component" value="Partially assembled WGS sequence"/>
</dbReference>
<sequence length="63" mass="7313">MINNEAIKLAIEDLELQEIPNYSMTEEKLLDYINMLSDCGFASTPQILQNIVHEMMRDKVKIN</sequence>
<gene>
    <name evidence="1" type="ORF">PAAG_11800</name>
</gene>
<dbReference type="KEGG" id="pbl:PAAG_11800"/>
<organism evidence="1 2">
    <name type="scientific">Paracoccidioides lutzii (strain ATCC MYA-826 / Pb01)</name>
    <name type="common">Paracoccidioides brasiliensis</name>
    <dbReference type="NCBI Taxonomy" id="502779"/>
    <lineage>
        <taxon>Eukaryota</taxon>
        <taxon>Fungi</taxon>
        <taxon>Dikarya</taxon>
        <taxon>Ascomycota</taxon>
        <taxon>Pezizomycotina</taxon>
        <taxon>Eurotiomycetes</taxon>
        <taxon>Eurotiomycetidae</taxon>
        <taxon>Onygenales</taxon>
        <taxon>Ajellomycetaceae</taxon>
        <taxon>Paracoccidioides</taxon>
    </lineage>
</organism>
<dbReference type="EMBL" id="KN294001">
    <property type="protein sequence ID" value="KGQ01452.1"/>
    <property type="molecule type" value="Genomic_DNA"/>
</dbReference>
<proteinExistence type="predicted"/>
<evidence type="ECO:0000313" key="2">
    <source>
        <dbReference type="Proteomes" id="UP000002059"/>
    </source>
</evidence>
<evidence type="ECO:0000313" key="1">
    <source>
        <dbReference type="EMBL" id="KGQ01452.1"/>
    </source>
</evidence>
<dbReference type="OrthoDB" id="3942738at2759"/>
<dbReference type="HOGENOM" id="CLU_2886393_0_0_1"/>
<dbReference type="RefSeq" id="XP_015702974.1">
    <property type="nucleotide sequence ID" value="XM_015847382.1"/>
</dbReference>
<dbReference type="GeneID" id="26970675"/>
<reference evidence="1 2" key="1">
    <citation type="journal article" date="2011" name="PLoS Genet.">
        <title>Comparative genomic analysis of human fungal pathogens causing paracoccidioidomycosis.</title>
        <authorList>
            <person name="Desjardins C.A."/>
            <person name="Champion M.D."/>
            <person name="Holder J.W."/>
            <person name="Muszewska A."/>
            <person name="Goldberg J."/>
            <person name="Bailao A.M."/>
            <person name="Brigido M.M."/>
            <person name="Ferreira M.E."/>
            <person name="Garcia A.M."/>
            <person name="Grynberg M."/>
            <person name="Gujja S."/>
            <person name="Heiman D.I."/>
            <person name="Henn M.R."/>
            <person name="Kodira C.D."/>
            <person name="Leon-Narvaez H."/>
            <person name="Longo L.V."/>
            <person name="Ma L.J."/>
            <person name="Malavazi I."/>
            <person name="Matsuo A.L."/>
            <person name="Morais F.V."/>
            <person name="Pereira M."/>
            <person name="Rodriguez-Brito S."/>
            <person name="Sakthikumar S."/>
            <person name="Salem-Izacc S.M."/>
            <person name="Sykes S.M."/>
            <person name="Teixeira M.M."/>
            <person name="Vallejo M.C."/>
            <person name="Walter M.E."/>
            <person name="Yandava C."/>
            <person name="Young S."/>
            <person name="Zeng Q."/>
            <person name="Zucker J."/>
            <person name="Felipe M.S."/>
            <person name="Goldman G.H."/>
            <person name="Haas B.J."/>
            <person name="McEwen J.G."/>
            <person name="Nino-Vega G."/>
            <person name="Puccia R."/>
            <person name="San-Blas G."/>
            <person name="Soares C.M."/>
            <person name="Birren B.W."/>
            <person name="Cuomo C.A."/>
        </authorList>
    </citation>
    <scope>NUCLEOTIDE SEQUENCE [LARGE SCALE GENOMIC DNA]</scope>
    <source>
        <strain evidence="2">ATCC MYA-826 / Pb01</strain>
    </source>
</reference>
<dbReference type="VEuPathDB" id="FungiDB:PAAG_11800"/>
<dbReference type="STRING" id="502779.A0A0A2V504"/>
<keyword evidence="2" id="KW-1185">Reference proteome</keyword>
<dbReference type="AlphaFoldDB" id="A0A0A2V504"/>